<accession>A0A1G5QR32</accession>
<dbReference type="EMBL" id="FMWG01000005">
    <property type="protein sequence ID" value="SCZ64344.1"/>
    <property type="molecule type" value="Genomic_DNA"/>
</dbReference>
<organism evidence="2 3">
    <name type="scientific">Epibacterium ulvae</name>
    <dbReference type="NCBI Taxonomy" id="1156985"/>
    <lineage>
        <taxon>Bacteria</taxon>
        <taxon>Pseudomonadati</taxon>
        <taxon>Pseudomonadota</taxon>
        <taxon>Alphaproteobacteria</taxon>
        <taxon>Rhodobacterales</taxon>
        <taxon>Roseobacteraceae</taxon>
        <taxon>Epibacterium</taxon>
    </lineage>
</organism>
<evidence type="ECO:0000313" key="2">
    <source>
        <dbReference type="EMBL" id="SCZ64344.1"/>
    </source>
</evidence>
<dbReference type="RefSeq" id="WP_090218585.1">
    <property type="nucleotide sequence ID" value="NZ_CANMPF010000006.1"/>
</dbReference>
<sequence>MKHFTHTTRLSAFCLAAVVATTGVAPAGEPVFRAINSYHVIPLSDTLIEVIERHGDPNREEYWCAVGDYLRRHRVPWNTKVYVASEIQHSQVTGSRDAVVFSLDPDADGVPPLKSKSGYSGILDVGSERRVSNAFATCGRTPRLRF</sequence>
<dbReference type="STRING" id="1156985.SAMN04488118_105227"/>
<evidence type="ECO:0000256" key="1">
    <source>
        <dbReference type="SAM" id="SignalP"/>
    </source>
</evidence>
<dbReference type="Proteomes" id="UP000198767">
    <property type="component" value="Unassembled WGS sequence"/>
</dbReference>
<reference evidence="2 3" key="1">
    <citation type="submission" date="2016-10" db="EMBL/GenBank/DDBJ databases">
        <authorList>
            <person name="de Groot N.N."/>
        </authorList>
    </citation>
    <scope>NUCLEOTIDE SEQUENCE [LARGE SCALE GENOMIC DNA]</scope>
    <source>
        <strain evidence="2 3">U95</strain>
    </source>
</reference>
<dbReference type="AlphaFoldDB" id="A0A1G5QR32"/>
<evidence type="ECO:0000313" key="3">
    <source>
        <dbReference type="Proteomes" id="UP000198767"/>
    </source>
</evidence>
<dbReference type="OrthoDB" id="7689766at2"/>
<name>A0A1G5QR32_9RHOB</name>
<keyword evidence="3" id="KW-1185">Reference proteome</keyword>
<keyword evidence="1" id="KW-0732">Signal</keyword>
<feature type="chain" id="PRO_5011500297" evidence="1">
    <location>
        <begin position="28"/>
        <end position="146"/>
    </location>
</feature>
<gene>
    <name evidence="2" type="ORF">SAMN04488118_105227</name>
</gene>
<proteinExistence type="predicted"/>
<feature type="signal peptide" evidence="1">
    <location>
        <begin position="1"/>
        <end position="27"/>
    </location>
</feature>
<protein>
    <submittedName>
        <fullName evidence="2">Uncharacterized protein</fullName>
    </submittedName>
</protein>